<dbReference type="STRING" id="48709.A0A1D2M5A6"/>
<proteinExistence type="predicted"/>
<dbReference type="SUPFAM" id="SSF50729">
    <property type="entry name" value="PH domain-like"/>
    <property type="match status" value="1"/>
</dbReference>
<sequence length="109" mass="12028">MHNADKPANYYSPLPPKGRGIILKIRIDALVGSFWITITMASSTSAICRYRNNATLSSGVGIPGVTTIQNSVGVALMEGPLSKWTNVMKGWQFRWFVLDENTGLLSYYT</sequence>
<dbReference type="OrthoDB" id="14833at2759"/>
<dbReference type="AlphaFoldDB" id="A0A1D2M5A6"/>
<dbReference type="Gene3D" id="2.30.29.30">
    <property type="entry name" value="Pleckstrin-homology domain (PH domain)/Phosphotyrosine-binding domain (PTB)"/>
    <property type="match status" value="1"/>
</dbReference>
<dbReference type="Proteomes" id="UP000094527">
    <property type="component" value="Unassembled WGS sequence"/>
</dbReference>
<feature type="domain" description="PH" evidence="1">
    <location>
        <begin position="74"/>
        <end position="109"/>
    </location>
</feature>
<evidence type="ECO:0000313" key="2">
    <source>
        <dbReference type="EMBL" id="ODM88170.1"/>
    </source>
</evidence>
<keyword evidence="3" id="KW-1185">Reference proteome</keyword>
<organism evidence="2 3">
    <name type="scientific">Orchesella cincta</name>
    <name type="common">Springtail</name>
    <name type="synonym">Podura cincta</name>
    <dbReference type="NCBI Taxonomy" id="48709"/>
    <lineage>
        <taxon>Eukaryota</taxon>
        <taxon>Metazoa</taxon>
        <taxon>Ecdysozoa</taxon>
        <taxon>Arthropoda</taxon>
        <taxon>Hexapoda</taxon>
        <taxon>Collembola</taxon>
        <taxon>Entomobryomorpha</taxon>
        <taxon>Entomobryoidea</taxon>
        <taxon>Orchesellidae</taxon>
        <taxon>Orchesellinae</taxon>
        <taxon>Orchesella</taxon>
    </lineage>
</organism>
<name>A0A1D2M5A6_ORCCI</name>
<dbReference type="InterPro" id="IPR001849">
    <property type="entry name" value="PH_domain"/>
</dbReference>
<accession>A0A1D2M5A6</accession>
<dbReference type="EMBL" id="LJIJ01004014">
    <property type="protein sequence ID" value="ODM88170.1"/>
    <property type="molecule type" value="Genomic_DNA"/>
</dbReference>
<evidence type="ECO:0000313" key="3">
    <source>
        <dbReference type="Proteomes" id="UP000094527"/>
    </source>
</evidence>
<dbReference type="InterPro" id="IPR011993">
    <property type="entry name" value="PH-like_dom_sf"/>
</dbReference>
<reference evidence="2 3" key="1">
    <citation type="journal article" date="2016" name="Genome Biol. Evol.">
        <title>Gene Family Evolution Reflects Adaptation to Soil Environmental Stressors in the Genome of the Collembolan Orchesella cincta.</title>
        <authorList>
            <person name="Faddeeva-Vakhrusheva A."/>
            <person name="Derks M.F."/>
            <person name="Anvar S.Y."/>
            <person name="Agamennone V."/>
            <person name="Suring W."/>
            <person name="Smit S."/>
            <person name="van Straalen N.M."/>
            <person name="Roelofs D."/>
        </authorList>
    </citation>
    <scope>NUCLEOTIDE SEQUENCE [LARGE SCALE GENOMIC DNA]</scope>
    <source>
        <tissue evidence="2">Mixed pool</tissue>
    </source>
</reference>
<comment type="caution">
    <text evidence="2">The sequence shown here is derived from an EMBL/GenBank/DDBJ whole genome shotgun (WGS) entry which is preliminary data.</text>
</comment>
<protein>
    <submittedName>
        <fullName evidence="2">Oxysterol-binding protein-related protein 9</fullName>
    </submittedName>
</protein>
<feature type="non-terminal residue" evidence="2">
    <location>
        <position position="109"/>
    </location>
</feature>
<dbReference type="PROSITE" id="PS50003">
    <property type="entry name" value="PH_DOMAIN"/>
    <property type="match status" value="1"/>
</dbReference>
<evidence type="ECO:0000259" key="1">
    <source>
        <dbReference type="PROSITE" id="PS50003"/>
    </source>
</evidence>
<gene>
    <name evidence="2" type="ORF">Ocin01_18513</name>
</gene>